<dbReference type="EMBL" id="JBFXLS010000262">
    <property type="protein sequence ID" value="KAL2811296.1"/>
    <property type="molecule type" value="Genomic_DNA"/>
</dbReference>
<keyword evidence="2" id="KW-1185">Reference proteome</keyword>
<name>A0ABR4H776_9EURO</name>
<evidence type="ECO:0000313" key="1">
    <source>
        <dbReference type="EMBL" id="KAL2811296.1"/>
    </source>
</evidence>
<comment type="caution">
    <text evidence="1">The sequence shown here is derived from an EMBL/GenBank/DDBJ whole genome shotgun (WGS) entry which is preliminary data.</text>
</comment>
<evidence type="ECO:0000313" key="2">
    <source>
        <dbReference type="Proteomes" id="UP001610335"/>
    </source>
</evidence>
<gene>
    <name evidence="1" type="ORF">BDW59DRAFT_58852</name>
</gene>
<accession>A0ABR4H776</accession>
<reference evidence="1 2" key="1">
    <citation type="submission" date="2024-07" db="EMBL/GenBank/DDBJ databases">
        <title>Section-level genome sequencing and comparative genomics of Aspergillus sections Usti and Cavernicolus.</title>
        <authorList>
            <consortium name="Lawrence Berkeley National Laboratory"/>
            <person name="Nybo J.L."/>
            <person name="Vesth T.C."/>
            <person name="Theobald S."/>
            <person name="Frisvad J.C."/>
            <person name="Larsen T.O."/>
            <person name="Kjaerboelling I."/>
            <person name="Rothschild-Mancinelli K."/>
            <person name="Lyhne E.K."/>
            <person name="Kogle M.E."/>
            <person name="Barry K."/>
            <person name="Clum A."/>
            <person name="Na H."/>
            <person name="Ledsgaard L."/>
            <person name="Lin J."/>
            <person name="Lipzen A."/>
            <person name="Kuo A."/>
            <person name="Riley R."/>
            <person name="Mondo S."/>
            <person name="LaButti K."/>
            <person name="Haridas S."/>
            <person name="Pangalinan J."/>
            <person name="Salamov A.A."/>
            <person name="Simmons B.A."/>
            <person name="Magnuson J.K."/>
            <person name="Chen J."/>
            <person name="Drula E."/>
            <person name="Henrissat B."/>
            <person name="Wiebenga A."/>
            <person name="Lubbers R.J."/>
            <person name="Gomes A.C."/>
            <person name="Makela M.R."/>
            <person name="Stajich J."/>
            <person name="Grigoriev I.V."/>
            <person name="Mortensen U.H."/>
            <person name="De vries R.P."/>
            <person name="Baker S.E."/>
            <person name="Andersen M.R."/>
        </authorList>
    </citation>
    <scope>NUCLEOTIDE SEQUENCE [LARGE SCALE GENOMIC DNA]</scope>
    <source>
        <strain evidence="1 2">CBS 600.67</strain>
    </source>
</reference>
<organism evidence="1 2">
    <name type="scientific">Aspergillus cavernicola</name>
    <dbReference type="NCBI Taxonomy" id="176166"/>
    <lineage>
        <taxon>Eukaryota</taxon>
        <taxon>Fungi</taxon>
        <taxon>Dikarya</taxon>
        <taxon>Ascomycota</taxon>
        <taxon>Pezizomycotina</taxon>
        <taxon>Eurotiomycetes</taxon>
        <taxon>Eurotiomycetidae</taxon>
        <taxon>Eurotiales</taxon>
        <taxon>Aspergillaceae</taxon>
        <taxon>Aspergillus</taxon>
        <taxon>Aspergillus subgen. Nidulantes</taxon>
    </lineage>
</organism>
<dbReference type="Proteomes" id="UP001610335">
    <property type="component" value="Unassembled WGS sequence"/>
</dbReference>
<protein>
    <submittedName>
        <fullName evidence="1">Uncharacterized protein</fullName>
    </submittedName>
</protein>
<sequence length="200" mass="22438">MKRERRKAAGSLKDCGAAVPLFWMAGGFGGNKRMYKKHFPSHLPSRMINSAFHIDTFRPWNPPLPKSHPSHNSFSLPASPLPFMDCPTLPQRPLNMTPPRITLPVTKTANSSTRSPPGHQARRACIAASDHALHSALVTESTRDMLQDRAHHMGIAVSAYRALRKYDDKPVPQYQTRLLCLTFRMSQATPLNCRPQFMIA</sequence>
<proteinExistence type="predicted"/>